<dbReference type="RefSeq" id="WP_185032720.1">
    <property type="nucleotide sequence ID" value="NZ_BNBN01000003.1"/>
</dbReference>
<organism evidence="2 3">
    <name type="scientific">Streptomyces candidus</name>
    <dbReference type="NCBI Taxonomy" id="67283"/>
    <lineage>
        <taxon>Bacteria</taxon>
        <taxon>Bacillati</taxon>
        <taxon>Actinomycetota</taxon>
        <taxon>Actinomycetes</taxon>
        <taxon>Kitasatosporales</taxon>
        <taxon>Streptomycetaceae</taxon>
        <taxon>Streptomyces</taxon>
    </lineage>
</organism>
<accession>A0A7X0HGT6</accession>
<dbReference type="AlphaFoldDB" id="A0A7X0HGT6"/>
<name>A0A7X0HGT6_9ACTN</name>
<proteinExistence type="predicted"/>
<keyword evidence="1" id="KW-1133">Transmembrane helix</keyword>
<sequence>MITGALLALCFLVCALLALVGLLLVVPRDVPPITGTCAFVITLAALAVAILTRGTA</sequence>
<keyword evidence="3" id="KW-1185">Reference proteome</keyword>
<dbReference type="EMBL" id="JACHEM010000009">
    <property type="protein sequence ID" value="MBB6437193.1"/>
    <property type="molecule type" value="Genomic_DNA"/>
</dbReference>
<keyword evidence="1" id="KW-0472">Membrane</keyword>
<evidence type="ECO:0000256" key="1">
    <source>
        <dbReference type="SAM" id="Phobius"/>
    </source>
</evidence>
<gene>
    <name evidence="2" type="ORF">HNQ79_003676</name>
</gene>
<keyword evidence="1" id="KW-0812">Transmembrane</keyword>
<dbReference type="Proteomes" id="UP000540423">
    <property type="component" value="Unassembled WGS sequence"/>
</dbReference>
<reference evidence="2 3" key="1">
    <citation type="submission" date="2020-08" db="EMBL/GenBank/DDBJ databases">
        <title>Genomic Encyclopedia of Type Strains, Phase IV (KMG-IV): sequencing the most valuable type-strain genomes for metagenomic binning, comparative biology and taxonomic classification.</title>
        <authorList>
            <person name="Goeker M."/>
        </authorList>
    </citation>
    <scope>NUCLEOTIDE SEQUENCE [LARGE SCALE GENOMIC DNA]</scope>
    <source>
        <strain evidence="2 3">DSM 40141</strain>
    </source>
</reference>
<evidence type="ECO:0000313" key="2">
    <source>
        <dbReference type="EMBL" id="MBB6437193.1"/>
    </source>
</evidence>
<evidence type="ECO:0000313" key="3">
    <source>
        <dbReference type="Proteomes" id="UP000540423"/>
    </source>
</evidence>
<comment type="caution">
    <text evidence="2">The sequence shown here is derived from an EMBL/GenBank/DDBJ whole genome shotgun (WGS) entry which is preliminary data.</text>
</comment>
<feature type="transmembrane region" description="Helical" evidence="1">
    <location>
        <begin position="33"/>
        <end position="52"/>
    </location>
</feature>
<protein>
    <submittedName>
        <fullName evidence="2">Uncharacterized protein</fullName>
    </submittedName>
</protein>